<dbReference type="CDD" id="cd02439">
    <property type="entry name" value="DMB-PRT_CobT"/>
    <property type="match status" value="1"/>
</dbReference>
<organism evidence="11 12">
    <name type="scientific">Prolixibacter bellariivorans</name>
    <dbReference type="NCBI Taxonomy" id="314319"/>
    <lineage>
        <taxon>Bacteria</taxon>
        <taxon>Pseudomonadati</taxon>
        <taxon>Bacteroidota</taxon>
        <taxon>Bacteroidia</taxon>
        <taxon>Marinilabiliales</taxon>
        <taxon>Prolixibacteraceae</taxon>
        <taxon>Prolixibacter</taxon>
    </lineage>
</organism>
<dbReference type="GO" id="GO:0009236">
    <property type="term" value="P:cobalamin biosynthetic process"/>
    <property type="evidence" value="ECO:0007669"/>
    <property type="project" value="UniProtKB-UniRule"/>
</dbReference>
<dbReference type="Pfam" id="PF02277">
    <property type="entry name" value="DBI_PRT"/>
    <property type="match status" value="1"/>
</dbReference>
<comment type="caution">
    <text evidence="11">The sequence shown here is derived from an EMBL/GenBank/DDBJ whole genome shotgun (WGS) entry which is preliminary data.</text>
</comment>
<evidence type="ECO:0000313" key="11">
    <source>
        <dbReference type="EMBL" id="GET35221.1"/>
    </source>
</evidence>
<dbReference type="AlphaFoldDB" id="A0A5M4B5Q6"/>
<dbReference type="EC" id="2.4.2.21" evidence="3 10"/>
<keyword evidence="6 10" id="KW-0328">Glycosyltransferase</keyword>
<dbReference type="InterPro" id="IPR017846">
    <property type="entry name" value="Nict_dMeBzImd_PRibTrfase_bact"/>
</dbReference>
<evidence type="ECO:0000313" key="12">
    <source>
        <dbReference type="Proteomes" id="UP000391834"/>
    </source>
</evidence>
<dbReference type="UniPathway" id="UPA00061">
    <property type="reaction ID" value="UER00516"/>
</dbReference>
<gene>
    <name evidence="10 11" type="primary">cobT</name>
    <name evidence="11" type="ORF">PbJCM13498_40840</name>
</gene>
<dbReference type="InterPro" id="IPR036087">
    <property type="entry name" value="Nict_dMeBzImd_PRibTrfase_sf"/>
</dbReference>
<keyword evidence="5 10" id="KW-0169">Cobalamin biosynthesis</keyword>
<evidence type="ECO:0000256" key="10">
    <source>
        <dbReference type="HAMAP-Rule" id="MF_00230"/>
    </source>
</evidence>
<dbReference type="NCBIfam" id="NF000996">
    <property type="entry name" value="PRK00105.1"/>
    <property type="match status" value="1"/>
</dbReference>
<keyword evidence="12" id="KW-1185">Reference proteome</keyword>
<evidence type="ECO:0000256" key="5">
    <source>
        <dbReference type="ARBA" id="ARBA00022573"/>
    </source>
</evidence>
<dbReference type="RefSeq" id="WP_027585503.1">
    <property type="nucleotide sequence ID" value="NZ_BLAX01000001.1"/>
</dbReference>
<proteinExistence type="inferred from homology"/>
<evidence type="ECO:0000256" key="2">
    <source>
        <dbReference type="ARBA" id="ARBA00007110"/>
    </source>
</evidence>
<dbReference type="InterPro" id="IPR003200">
    <property type="entry name" value="Nict_dMeBzImd_PRibTrfase"/>
</dbReference>
<reference evidence="11 12" key="1">
    <citation type="submission" date="2019-10" db="EMBL/GenBank/DDBJ databases">
        <title>Prolixibacter strains distinguished by the presence of nitrate reductase genes were adept at nitrate-dependent anaerobic corrosion of metallic iron and carbon steel.</title>
        <authorList>
            <person name="Iino T."/>
            <person name="Shono N."/>
            <person name="Ito K."/>
            <person name="Nakamura R."/>
            <person name="Sueoka K."/>
            <person name="Harayama S."/>
            <person name="Ohkuma M."/>
        </authorList>
    </citation>
    <scope>NUCLEOTIDE SEQUENCE [LARGE SCALE GENOMIC DNA]</scope>
    <source>
        <strain evidence="11 12">JCM 13498</strain>
    </source>
</reference>
<accession>A0A5M4B5Q6</accession>
<dbReference type="Proteomes" id="UP000391834">
    <property type="component" value="Unassembled WGS sequence"/>
</dbReference>
<comment type="function">
    <text evidence="10">Catalyzes the synthesis of alpha-ribazole-5'-phosphate from nicotinate mononucleotide (NAMN) and 5,6-dimethylbenzimidazole (DMB).</text>
</comment>
<evidence type="ECO:0000256" key="7">
    <source>
        <dbReference type="ARBA" id="ARBA00022679"/>
    </source>
</evidence>
<dbReference type="Gene3D" id="3.40.50.10210">
    <property type="match status" value="1"/>
</dbReference>
<dbReference type="InterPro" id="IPR023195">
    <property type="entry name" value="Nict_dMeBzImd_PRibTrfase_N"/>
</dbReference>
<evidence type="ECO:0000256" key="1">
    <source>
        <dbReference type="ARBA" id="ARBA00005049"/>
    </source>
</evidence>
<feature type="active site" description="Proton acceptor" evidence="10">
    <location>
        <position position="304"/>
    </location>
</feature>
<dbReference type="FunFam" id="3.40.50.10210:FF:000001">
    <property type="entry name" value="Nicotinate-nucleotide--dimethylbenzimidazole phosphoribosyltransferase"/>
    <property type="match status" value="1"/>
</dbReference>
<comment type="pathway">
    <text evidence="1 10">Nucleoside biosynthesis; alpha-ribazole biosynthesis; alpha-ribazole from 5,6-dimethylbenzimidazole: step 1/2.</text>
</comment>
<dbReference type="PANTHER" id="PTHR43463:SF1">
    <property type="entry name" value="NICOTINATE-NUCLEOTIDE--DIMETHYLBENZIMIDAZOLE PHOSPHORIBOSYLTRANSFERASE"/>
    <property type="match status" value="1"/>
</dbReference>
<protein>
    <recommendedName>
        <fullName evidence="4 10">Nicotinate-nucleotide--dimethylbenzimidazole phosphoribosyltransferase</fullName>
        <shortName evidence="10">NN:DBI PRT</shortName>
        <ecNumber evidence="3 10">2.4.2.21</ecNumber>
    </recommendedName>
    <alternativeName>
        <fullName evidence="8 10">N(1)-alpha-phosphoribosyltransferase</fullName>
    </alternativeName>
</protein>
<keyword evidence="7 10" id="KW-0808">Transferase</keyword>
<evidence type="ECO:0000256" key="6">
    <source>
        <dbReference type="ARBA" id="ARBA00022676"/>
    </source>
</evidence>
<evidence type="ECO:0000256" key="9">
    <source>
        <dbReference type="ARBA" id="ARBA00047340"/>
    </source>
</evidence>
<evidence type="ECO:0000256" key="8">
    <source>
        <dbReference type="ARBA" id="ARBA00030686"/>
    </source>
</evidence>
<dbReference type="OrthoDB" id="9781491at2"/>
<dbReference type="NCBIfam" id="TIGR03160">
    <property type="entry name" value="cobT_DBIPRT"/>
    <property type="match status" value="1"/>
</dbReference>
<dbReference type="SUPFAM" id="SSF52733">
    <property type="entry name" value="Nicotinate mononucleotide:5,6-dimethylbenzimidazole phosphoribosyltransferase (CobT)"/>
    <property type="match status" value="1"/>
</dbReference>
<dbReference type="PANTHER" id="PTHR43463">
    <property type="entry name" value="NICOTINATE-NUCLEOTIDE--DIMETHYLBENZIMIDAZOLE PHOSPHORIBOSYLTRANSFERASE"/>
    <property type="match status" value="1"/>
</dbReference>
<comment type="similarity">
    <text evidence="2 10">Belongs to the CobT family.</text>
</comment>
<evidence type="ECO:0000256" key="4">
    <source>
        <dbReference type="ARBA" id="ARBA00015486"/>
    </source>
</evidence>
<name>A0A5M4B5Q6_9BACT</name>
<sequence length="336" mass="36401">MTKEELTHALQHKIDNKTKPTGSLGQLERIALQLGLIQQTLSPQMENPAMFVFAADHGLADEGISPYPKEVTWQMAMNFMKGGAAINVFCRQHDIQIKIVDAGVDFDFPEDSPVIRAKIARGTRNMRHEPAMTTDECQRALEQGAQLVRETSANGCNVIGFGEMGIGNTSASSLLMHKFTGYSIEVCTGRGAGLQDAALDRKTRLLKEVAEKYTTETPLETLATFGGLEIAMMCGGMLEAANLGMVVLVDGFIATAAALTACQFEPEVRDNLFFCHTSDEKGHRLMLSYMKAEPVLNLGLRLGEGTGAALAYPLLVSATKFINEMASFDEAGVSSK</sequence>
<comment type="catalytic activity">
    <reaction evidence="9 10">
        <text>5,6-dimethylbenzimidazole + nicotinate beta-D-ribonucleotide = alpha-ribazole 5'-phosphate + nicotinate + H(+)</text>
        <dbReference type="Rhea" id="RHEA:11196"/>
        <dbReference type="ChEBI" id="CHEBI:15378"/>
        <dbReference type="ChEBI" id="CHEBI:15890"/>
        <dbReference type="ChEBI" id="CHEBI:32544"/>
        <dbReference type="ChEBI" id="CHEBI:57502"/>
        <dbReference type="ChEBI" id="CHEBI:57918"/>
        <dbReference type="EC" id="2.4.2.21"/>
    </reaction>
</comment>
<dbReference type="Gene3D" id="1.10.1610.10">
    <property type="match status" value="1"/>
</dbReference>
<dbReference type="HAMAP" id="MF_00230">
    <property type="entry name" value="CobT"/>
    <property type="match status" value="1"/>
</dbReference>
<dbReference type="GO" id="GO:0008939">
    <property type="term" value="F:nicotinate-nucleotide-dimethylbenzimidazole phosphoribosyltransferase activity"/>
    <property type="evidence" value="ECO:0007669"/>
    <property type="project" value="UniProtKB-UniRule"/>
</dbReference>
<evidence type="ECO:0000256" key="3">
    <source>
        <dbReference type="ARBA" id="ARBA00011991"/>
    </source>
</evidence>
<dbReference type="EMBL" id="BLAX01000001">
    <property type="protein sequence ID" value="GET35221.1"/>
    <property type="molecule type" value="Genomic_DNA"/>
</dbReference>